<feature type="domain" description="Glycoside hydrolase family 5" evidence="4">
    <location>
        <begin position="88"/>
        <end position="439"/>
    </location>
</feature>
<organism evidence="5 6">
    <name type="scientific">Zhouia amylolytica AD3</name>
    <dbReference type="NCBI Taxonomy" id="1286632"/>
    <lineage>
        <taxon>Bacteria</taxon>
        <taxon>Pseudomonadati</taxon>
        <taxon>Bacteroidota</taxon>
        <taxon>Flavobacteriia</taxon>
        <taxon>Flavobacteriales</taxon>
        <taxon>Flavobacteriaceae</taxon>
        <taxon>Zhouia</taxon>
    </lineage>
</organism>
<evidence type="ECO:0000256" key="2">
    <source>
        <dbReference type="ARBA" id="ARBA00023295"/>
    </source>
</evidence>
<keyword evidence="6" id="KW-1185">Reference proteome</keyword>
<dbReference type="Proteomes" id="UP000018850">
    <property type="component" value="Unassembled WGS sequence"/>
</dbReference>
<proteinExistence type="inferred from homology"/>
<evidence type="ECO:0000313" key="6">
    <source>
        <dbReference type="Proteomes" id="UP000018850"/>
    </source>
</evidence>
<dbReference type="Pfam" id="PF00150">
    <property type="entry name" value="Cellulase"/>
    <property type="match status" value="1"/>
</dbReference>
<reference evidence="5 6" key="2">
    <citation type="journal article" date="2016" name="Genome Announc.">
        <title>Draft Genome Sequence of Zhouia amylolytica AD3, Isolated from Tidal Flat Sediment.</title>
        <authorList>
            <person name="Jia B."/>
            <person name="Jin H.M."/>
            <person name="Lee H.J."/>
            <person name="Jeon C.O."/>
        </authorList>
    </citation>
    <scope>NUCLEOTIDE SEQUENCE [LARGE SCALE GENOMIC DNA]</scope>
    <source>
        <strain evidence="5 6">AD3</strain>
    </source>
</reference>
<evidence type="ECO:0000259" key="4">
    <source>
        <dbReference type="Pfam" id="PF00150"/>
    </source>
</evidence>
<evidence type="ECO:0000256" key="1">
    <source>
        <dbReference type="ARBA" id="ARBA00022801"/>
    </source>
</evidence>
<dbReference type="PANTHER" id="PTHR31308">
    <property type="match status" value="1"/>
</dbReference>
<reference evidence="6" key="1">
    <citation type="submission" date="2013-11" db="EMBL/GenBank/DDBJ databases">
        <title>Draft genome sequence from a member of Zhouia, isolated tidal flat.</title>
        <authorList>
            <person name="Jin H."/>
            <person name="Jeon C.O."/>
        </authorList>
    </citation>
    <scope>NUCLEOTIDE SEQUENCE [LARGE SCALE GENOMIC DNA]</scope>
    <source>
        <strain evidence="6">AD3</strain>
    </source>
</reference>
<dbReference type="RefSeq" id="WP_082436062.1">
    <property type="nucleotide sequence ID" value="NZ_AYXY01000001.1"/>
</dbReference>
<dbReference type="PATRIC" id="fig|1286632.3.peg.424"/>
<evidence type="ECO:0000313" key="5">
    <source>
        <dbReference type="EMBL" id="ETN96998.1"/>
    </source>
</evidence>
<gene>
    <name evidence="5" type="ORF">P278_04240</name>
</gene>
<dbReference type="InterPro" id="IPR001547">
    <property type="entry name" value="Glyco_hydro_5"/>
</dbReference>
<dbReference type="SUPFAM" id="SSF51445">
    <property type="entry name" value="(Trans)glycosidases"/>
    <property type="match status" value="1"/>
</dbReference>
<dbReference type="Gene3D" id="2.60.40.1180">
    <property type="entry name" value="Golgi alpha-mannosidase II"/>
    <property type="match status" value="1"/>
</dbReference>
<keyword evidence="2 3" id="KW-0326">Glycosidase</keyword>
<dbReference type="Gene3D" id="3.20.20.80">
    <property type="entry name" value="Glycosidases"/>
    <property type="match status" value="1"/>
</dbReference>
<accession>W2USL1</accession>
<dbReference type="InterPro" id="IPR052066">
    <property type="entry name" value="Glycosphingolipid_Hydrolases"/>
</dbReference>
<comment type="caution">
    <text evidence="5">The sequence shown here is derived from an EMBL/GenBank/DDBJ whole genome shotgun (WGS) entry which is preliminary data.</text>
</comment>
<dbReference type="PANTHER" id="PTHR31308:SF3">
    <property type="entry name" value="ENDOGLYCOCERAMIDASE"/>
    <property type="match status" value="1"/>
</dbReference>
<evidence type="ECO:0000256" key="3">
    <source>
        <dbReference type="RuleBase" id="RU361153"/>
    </source>
</evidence>
<dbReference type="eggNOG" id="COG2730">
    <property type="taxonomic scope" value="Bacteria"/>
</dbReference>
<dbReference type="GO" id="GO:0000272">
    <property type="term" value="P:polysaccharide catabolic process"/>
    <property type="evidence" value="ECO:0007669"/>
    <property type="project" value="InterPro"/>
</dbReference>
<protein>
    <recommendedName>
        <fullName evidence="4">Glycoside hydrolase family 5 domain-containing protein</fullName>
    </recommendedName>
</protein>
<keyword evidence="1 3" id="KW-0378">Hydrolase</keyword>
<dbReference type="EMBL" id="AYXY01000001">
    <property type="protein sequence ID" value="ETN96998.1"/>
    <property type="molecule type" value="Genomic_DNA"/>
</dbReference>
<dbReference type="GO" id="GO:0004553">
    <property type="term" value="F:hydrolase activity, hydrolyzing O-glycosyl compounds"/>
    <property type="evidence" value="ECO:0007669"/>
    <property type="project" value="InterPro"/>
</dbReference>
<name>W2USL1_9FLAO</name>
<comment type="similarity">
    <text evidence="3">Belongs to the glycosyl hydrolase 5 (cellulase A) family.</text>
</comment>
<dbReference type="AlphaFoldDB" id="W2USL1"/>
<dbReference type="STRING" id="376730.SAMN04487906_2720"/>
<sequence>MVYLITSMFSWRLALRVLVLTPVVIVMSFLVQSCSGSNSKEKATLSRISVEDGVIKDEAGRSILLNGICHINKDPAADYLHQEDSLLFIKFKALGFNCVRYGIFWDALEPRPGFYNEVYLKEIDKRVRWAEDNGIYLILDMHQDLYARRFSDGAPEWATLDEDMPHVTGAIWSDSYLLSPAVQKSFDNFWANKPAKDGKGVQDRYVNVLKVLAERYRSNSSVAGIDVMNEPFPGSVAKQILPLLLTKYAEIVYEDSGQKLNEDELAALWGNASGRNEALEVLNRNQNFQKLISVIQTISDNFEKGSLSAFYQKVRDSIREVNEDILLGFNHNYFCNMGVESTFKIPYDENGVRDSLVLYTPHAYDLVVDTDDVEKVNDKRLSYILSVIDSSAKKRGVPVVLDEWGAFPLSSDVSYVRPCNVHINLIERYKMGQTYWAYQKGISKQSYFSDCLVRSYPVAVTGTLLSYRNEIDGSFSCSWKPNLSISKPTLIYVSDVSEFKAMELQTNVAPEHIELIEIPNSHSAFLAINSDGKSKVIKFGWTVK</sequence>
<dbReference type="InterPro" id="IPR013780">
    <property type="entry name" value="Glyco_hydro_b"/>
</dbReference>
<dbReference type="InterPro" id="IPR017853">
    <property type="entry name" value="GH"/>
</dbReference>